<evidence type="ECO:0000313" key="1">
    <source>
        <dbReference type="EMBL" id="OLV28703.1"/>
    </source>
</evidence>
<dbReference type="EMBL" id="MPJJ01000001">
    <property type="protein sequence ID" value="OLV28703.1"/>
    <property type="molecule type" value="Genomic_DNA"/>
</dbReference>
<organism evidence="1 2">
    <name type="scientific">Haemophilus parainfluenzae</name>
    <dbReference type="NCBI Taxonomy" id="729"/>
    <lineage>
        <taxon>Bacteria</taxon>
        <taxon>Pseudomonadati</taxon>
        <taxon>Pseudomonadota</taxon>
        <taxon>Gammaproteobacteria</taxon>
        <taxon>Pasteurellales</taxon>
        <taxon>Pasteurellaceae</taxon>
        <taxon>Haemophilus</taxon>
    </lineage>
</organism>
<dbReference type="AlphaFoldDB" id="A0AB36IQX0"/>
<name>A0AB36IQX0_HAEPA</name>
<dbReference type="Proteomes" id="UP000242412">
    <property type="component" value="Unassembled WGS sequence"/>
</dbReference>
<gene>
    <name evidence="1" type="ORF">BSO15_01790</name>
</gene>
<protein>
    <submittedName>
        <fullName evidence="1">Uncharacterized protein</fullName>
    </submittedName>
</protein>
<evidence type="ECO:0000313" key="2">
    <source>
        <dbReference type="Proteomes" id="UP000242412"/>
    </source>
</evidence>
<proteinExistence type="predicted"/>
<comment type="caution">
    <text evidence="1">The sequence shown here is derived from an EMBL/GenBank/DDBJ whole genome shotgun (WGS) entry which is preliminary data.</text>
</comment>
<sequence length="186" mass="21452">MASDFIDVSNADTNVKMLPSSEAEAKIKDNDTEIQIIEKRKIQAFNTAARYMKAKYCLWETDYEKLPNKEKAKRVMYVPEIDNNGYHAFVFMVKDVTCGEGNAGPAFELVHLLTYRSDLYPAKVEDSHQHVGSINRYKQEGNKMIIEHMLLADDDARSFPTLKYRETFTLPDLKPVKKEFLGKVKY</sequence>
<accession>A0AB36IQX0</accession>
<reference evidence="1 2" key="1">
    <citation type="submission" date="2016-11" db="EMBL/GenBank/DDBJ databases">
        <title>Simultaneous identification of Haemophilus influenzae and Haemophilus haemolyticus using TaqMan real-time PCR.</title>
        <authorList>
            <person name="Price E.P."/>
            <person name="Sarovich D.S."/>
            <person name="Harris T.M."/>
            <person name="Spargo J.C."/>
            <person name="Nosworthy E."/>
            <person name="Beissbarth J."/>
            <person name="Chang A.B."/>
            <person name="Smith-Vaughan H.C."/>
        </authorList>
    </citation>
    <scope>NUCLEOTIDE SEQUENCE [LARGE SCALE GENOMIC DNA]</scope>
    <source>
        <strain evidence="1 2">60884 B Hi-2</strain>
    </source>
</reference>